<evidence type="ECO:0000256" key="4">
    <source>
        <dbReference type="ARBA" id="ARBA00022771"/>
    </source>
</evidence>
<reference evidence="10" key="2">
    <citation type="submission" date="2023-06" db="EMBL/GenBank/DDBJ databases">
        <authorList>
            <consortium name="Lawrence Berkeley National Laboratory"/>
            <person name="Haridas S."/>
            <person name="Hensen N."/>
            <person name="Bonometti L."/>
            <person name="Westerberg I."/>
            <person name="Brannstrom I.O."/>
            <person name="Guillou S."/>
            <person name="Cros-Aarteil S."/>
            <person name="Calhoun S."/>
            <person name="Kuo A."/>
            <person name="Mondo S."/>
            <person name="Pangilinan J."/>
            <person name="Riley R."/>
            <person name="Labutti K."/>
            <person name="Andreopoulos B."/>
            <person name="Lipzen A."/>
            <person name="Chen C."/>
            <person name="Yanf M."/>
            <person name="Daum C."/>
            <person name="Ng V."/>
            <person name="Clum A."/>
            <person name="Steindorff A."/>
            <person name="Ohm R."/>
            <person name="Martin F."/>
            <person name="Silar P."/>
            <person name="Natvig D."/>
            <person name="Lalanne C."/>
            <person name="Gautier V."/>
            <person name="Ament-Velasquez S.L."/>
            <person name="Kruys A."/>
            <person name="Hutchinson M.I."/>
            <person name="Powell A.J."/>
            <person name="Barry K."/>
            <person name="Miller A.N."/>
            <person name="Grigoriev I.V."/>
            <person name="Debuchy R."/>
            <person name="Gladieux P."/>
            <person name="Thoren M.H."/>
            <person name="Johannesson H."/>
        </authorList>
    </citation>
    <scope>NUCLEOTIDE SEQUENCE</scope>
    <source>
        <strain evidence="10">CBS 958.72</strain>
    </source>
</reference>
<dbReference type="GO" id="GO:0008270">
    <property type="term" value="F:zinc ion binding"/>
    <property type="evidence" value="ECO:0007669"/>
    <property type="project" value="UniProtKB-KW"/>
</dbReference>
<dbReference type="PROSITE" id="PS00028">
    <property type="entry name" value="ZINC_FINGER_C2H2_1"/>
    <property type="match status" value="1"/>
</dbReference>
<comment type="caution">
    <text evidence="10">The sequence shown here is derived from an EMBL/GenBank/DDBJ whole genome shotgun (WGS) entry which is preliminary data.</text>
</comment>
<dbReference type="InterPro" id="IPR013087">
    <property type="entry name" value="Znf_C2H2_type"/>
</dbReference>
<feature type="compositionally biased region" description="Polar residues" evidence="8">
    <location>
        <begin position="250"/>
        <end position="262"/>
    </location>
</feature>
<keyword evidence="6" id="KW-0539">Nucleus</keyword>
<evidence type="ECO:0000256" key="3">
    <source>
        <dbReference type="ARBA" id="ARBA00022737"/>
    </source>
</evidence>
<dbReference type="EMBL" id="JAULSN010000004">
    <property type="protein sequence ID" value="KAK3373037.1"/>
    <property type="molecule type" value="Genomic_DNA"/>
</dbReference>
<proteinExistence type="predicted"/>
<evidence type="ECO:0000313" key="10">
    <source>
        <dbReference type="EMBL" id="KAK3373037.1"/>
    </source>
</evidence>
<evidence type="ECO:0000256" key="1">
    <source>
        <dbReference type="ARBA" id="ARBA00004123"/>
    </source>
</evidence>
<dbReference type="GO" id="GO:0000981">
    <property type="term" value="F:DNA-binding transcription factor activity, RNA polymerase II-specific"/>
    <property type="evidence" value="ECO:0007669"/>
    <property type="project" value="InterPro"/>
</dbReference>
<evidence type="ECO:0000256" key="2">
    <source>
        <dbReference type="ARBA" id="ARBA00022723"/>
    </source>
</evidence>
<feature type="compositionally biased region" description="Basic and acidic residues" evidence="8">
    <location>
        <begin position="277"/>
        <end position="287"/>
    </location>
</feature>
<name>A0AAE0KBI3_9PEZI</name>
<evidence type="ECO:0000256" key="5">
    <source>
        <dbReference type="ARBA" id="ARBA00022833"/>
    </source>
</evidence>
<evidence type="ECO:0000256" key="7">
    <source>
        <dbReference type="PROSITE-ProRule" id="PRU00042"/>
    </source>
</evidence>
<feature type="compositionally biased region" description="Low complexity" evidence="8">
    <location>
        <begin position="189"/>
        <end position="199"/>
    </location>
</feature>
<keyword evidence="2" id="KW-0479">Metal-binding</keyword>
<keyword evidence="3" id="KW-0677">Repeat</keyword>
<feature type="region of interest" description="Disordered" evidence="8">
    <location>
        <begin position="429"/>
        <end position="451"/>
    </location>
</feature>
<protein>
    <submittedName>
        <fullName evidence="10">Zinc finger protein ADR1</fullName>
    </submittedName>
</protein>
<keyword evidence="11" id="KW-1185">Reference proteome</keyword>
<feature type="compositionally biased region" description="Polar residues" evidence="8">
    <location>
        <begin position="50"/>
        <end position="62"/>
    </location>
</feature>
<dbReference type="InterPro" id="IPR051059">
    <property type="entry name" value="VerF-like"/>
</dbReference>
<gene>
    <name evidence="10" type="ORF">B0T24DRAFT_249316</name>
</gene>
<feature type="region of interest" description="Disordered" evidence="8">
    <location>
        <begin position="41"/>
        <end position="109"/>
    </location>
</feature>
<dbReference type="InterPro" id="IPR036236">
    <property type="entry name" value="Znf_C2H2_sf"/>
</dbReference>
<dbReference type="Gene3D" id="3.30.160.60">
    <property type="entry name" value="Classic Zinc Finger"/>
    <property type="match status" value="1"/>
</dbReference>
<evidence type="ECO:0000313" key="11">
    <source>
        <dbReference type="Proteomes" id="UP001287356"/>
    </source>
</evidence>
<comment type="subcellular location">
    <subcellularLocation>
        <location evidence="1">Nucleus</location>
    </subcellularLocation>
</comment>
<dbReference type="PROSITE" id="PS50157">
    <property type="entry name" value="ZINC_FINGER_C2H2_2"/>
    <property type="match status" value="1"/>
</dbReference>
<accession>A0AAE0KBI3</accession>
<feature type="region of interest" description="Disordered" evidence="8">
    <location>
        <begin position="170"/>
        <end position="199"/>
    </location>
</feature>
<feature type="region of interest" description="Disordered" evidence="8">
    <location>
        <begin position="226"/>
        <end position="292"/>
    </location>
</feature>
<feature type="compositionally biased region" description="Basic residues" evidence="8">
    <location>
        <begin position="68"/>
        <end position="78"/>
    </location>
</feature>
<evidence type="ECO:0000259" key="9">
    <source>
        <dbReference type="PROSITE" id="PS50157"/>
    </source>
</evidence>
<dbReference type="SUPFAM" id="SSF57667">
    <property type="entry name" value="beta-beta-alpha zinc fingers"/>
    <property type="match status" value="1"/>
</dbReference>
<evidence type="ECO:0000256" key="6">
    <source>
        <dbReference type="ARBA" id="ARBA00023242"/>
    </source>
</evidence>
<dbReference type="PANTHER" id="PTHR40626:SF10">
    <property type="entry name" value="C2H2-TYPE DOMAIN-CONTAINING PROTEIN"/>
    <property type="match status" value="1"/>
</dbReference>
<dbReference type="GO" id="GO:0005634">
    <property type="term" value="C:nucleus"/>
    <property type="evidence" value="ECO:0007669"/>
    <property type="project" value="UniProtKB-SubCell"/>
</dbReference>
<evidence type="ECO:0000256" key="8">
    <source>
        <dbReference type="SAM" id="MobiDB-lite"/>
    </source>
</evidence>
<dbReference type="GO" id="GO:0000978">
    <property type="term" value="F:RNA polymerase II cis-regulatory region sequence-specific DNA binding"/>
    <property type="evidence" value="ECO:0007669"/>
    <property type="project" value="InterPro"/>
</dbReference>
<dbReference type="AlphaFoldDB" id="A0AAE0KBI3"/>
<dbReference type="FunFam" id="3.30.160.60:FF:000100">
    <property type="entry name" value="Zinc finger 45-like"/>
    <property type="match status" value="1"/>
</dbReference>
<keyword evidence="4 7" id="KW-0863">Zinc-finger</keyword>
<dbReference type="PANTHER" id="PTHR40626">
    <property type="entry name" value="MIP31509P"/>
    <property type="match status" value="1"/>
</dbReference>
<keyword evidence="5" id="KW-0862">Zinc</keyword>
<feature type="domain" description="C2H2-type" evidence="9">
    <location>
        <begin position="20"/>
        <end position="48"/>
    </location>
</feature>
<feature type="compositionally biased region" description="Low complexity" evidence="8">
    <location>
        <begin position="170"/>
        <end position="181"/>
    </location>
</feature>
<dbReference type="Proteomes" id="UP001287356">
    <property type="component" value="Unassembled WGS sequence"/>
</dbReference>
<dbReference type="GO" id="GO:0000785">
    <property type="term" value="C:chromatin"/>
    <property type="evidence" value="ECO:0007669"/>
    <property type="project" value="TreeGrafter"/>
</dbReference>
<reference evidence="10" key="1">
    <citation type="journal article" date="2023" name="Mol. Phylogenet. Evol.">
        <title>Genome-scale phylogeny and comparative genomics of the fungal order Sordariales.</title>
        <authorList>
            <person name="Hensen N."/>
            <person name="Bonometti L."/>
            <person name="Westerberg I."/>
            <person name="Brannstrom I.O."/>
            <person name="Guillou S."/>
            <person name="Cros-Aarteil S."/>
            <person name="Calhoun S."/>
            <person name="Haridas S."/>
            <person name="Kuo A."/>
            <person name="Mondo S."/>
            <person name="Pangilinan J."/>
            <person name="Riley R."/>
            <person name="LaButti K."/>
            <person name="Andreopoulos B."/>
            <person name="Lipzen A."/>
            <person name="Chen C."/>
            <person name="Yan M."/>
            <person name="Daum C."/>
            <person name="Ng V."/>
            <person name="Clum A."/>
            <person name="Steindorff A."/>
            <person name="Ohm R.A."/>
            <person name="Martin F."/>
            <person name="Silar P."/>
            <person name="Natvig D.O."/>
            <person name="Lalanne C."/>
            <person name="Gautier V."/>
            <person name="Ament-Velasquez S.L."/>
            <person name="Kruys A."/>
            <person name="Hutchinson M.I."/>
            <person name="Powell A.J."/>
            <person name="Barry K."/>
            <person name="Miller A.N."/>
            <person name="Grigoriev I.V."/>
            <person name="Debuchy R."/>
            <person name="Gladieux P."/>
            <person name="Hiltunen Thoren M."/>
            <person name="Johannesson H."/>
        </authorList>
    </citation>
    <scope>NUCLEOTIDE SEQUENCE</scope>
    <source>
        <strain evidence="10">CBS 958.72</strain>
    </source>
</reference>
<sequence>MLLMISRSCPRHVDTQERPFLCSQCDSRFTRSDLLIRHERLSHGRDGSDPRTQATHRPSVSTGDGVAKRPRTAPRGRNRSGSGSGGGLRRHQPSPPRDLLTPRHSPQAQQPLGLEASILALGEYESATLAADDAAFDAVLTTSPQFGAYPASAGTGAEGFVDADGIAFVQKQQQQQQQPQPDLSPAVEASAPAPASDDALGSFTDFLDMGAFSSFHFAPSEQPLPPFSFESFGDLGDAGDDNNMPEERLSSNTSHDISSFSRFGSRLPSLQPDDPEPAQHHEHEPDHPLSLSLFAPTPKHVSDISAADRQAMADAISPFAVVLPQTFTLPTRLALARYVRAYVDGFHDHLPFLHVASMAAGTVAVELLLAMAAVGAQYCFEQARGVDLFHAARAIALERIRRRDACAAELGYGCQGGFAVRGSEGNLIDNSAEPAGDGDAGGTASPEPTSGCPRAASGLPCTAAIPADDLMQSAQALLLLMAMATWGNDGSITREAVALQSVLASVVRDDDGLAAPDPSGVPCCWAGWARGESVLRTKEIVFCFFNLHTIVYDLPPLILNAELRLRLPCAAAAFRADTPAKWRAATAITPGRPPLFHDALRRLFQLTPEADTAAARPSSLGNYVLIHAIIQHIFLVRQTASSSYPDFLSATHRPAELPAEHAAPLERALRNWQRSWERSPESSLSPSNTPHGPVAFNSTALLRLAYVRLAMDTGPGRALGTRDPAAIARALLALPLALPTTTGTAPRLLRALLHAAHALSIPVKIGVRLVARAQTFLWSIQHALCSLECALLLSKWLEAVSVRRTVLTADERRVLGIVRTMLDETEFAVPLGLGVDDPETARRINSGVLRVWATIFRGAQTWAVVDVIGCALHLYADMLEGAGV</sequence>
<organism evidence="10 11">
    <name type="scientific">Lasiosphaeria ovina</name>
    <dbReference type="NCBI Taxonomy" id="92902"/>
    <lineage>
        <taxon>Eukaryota</taxon>
        <taxon>Fungi</taxon>
        <taxon>Dikarya</taxon>
        <taxon>Ascomycota</taxon>
        <taxon>Pezizomycotina</taxon>
        <taxon>Sordariomycetes</taxon>
        <taxon>Sordariomycetidae</taxon>
        <taxon>Sordariales</taxon>
        <taxon>Lasiosphaeriaceae</taxon>
        <taxon>Lasiosphaeria</taxon>
    </lineage>
</organism>